<keyword evidence="11" id="KW-0520">NAD</keyword>
<evidence type="ECO:0000256" key="14">
    <source>
        <dbReference type="ARBA" id="ARBA00031019"/>
    </source>
</evidence>
<organism evidence="17">
    <name type="scientific">Scolopocryptops sp. 1 YG-2013</name>
    <dbReference type="NCBI Taxonomy" id="1285684"/>
    <lineage>
        <taxon>Eukaryota</taxon>
        <taxon>Metazoa</taxon>
        <taxon>Ecdysozoa</taxon>
        <taxon>Arthropoda</taxon>
        <taxon>Myriapoda</taxon>
        <taxon>Chilopoda</taxon>
        <taxon>Pleurostigmophora</taxon>
        <taxon>Scolopendromorpha</taxon>
        <taxon>Cryptopidae</taxon>
        <taxon>Scolopocryptops</taxon>
    </lineage>
</organism>
<evidence type="ECO:0000256" key="3">
    <source>
        <dbReference type="ARBA" id="ARBA00012944"/>
    </source>
</evidence>
<evidence type="ECO:0000256" key="2">
    <source>
        <dbReference type="ARBA" id="ARBA00005698"/>
    </source>
</evidence>
<feature type="transmembrane region" description="Helical" evidence="16">
    <location>
        <begin position="48"/>
        <end position="68"/>
    </location>
</feature>
<evidence type="ECO:0000256" key="10">
    <source>
        <dbReference type="ARBA" id="ARBA00022989"/>
    </source>
</evidence>
<keyword evidence="8" id="KW-1278">Translocase</keyword>
<evidence type="ECO:0000256" key="8">
    <source>
        <dbReference type="ARBA" id="ARBA00022967"/>
    </source>
</evidence>
<evidence type="ECO:0000256" key="5">
    <source>
        <dbReference type="ARBA" id="ARBA00022448"/>
    </source>
</evidence>
<evidence type="ECO:0000256" key="4">
    <source>
        <dbReference type="ARBA" id="ARBA00021095"/>
    </source>
</evidence>
<keyword evidence="13 16" id="KW-0472">Membrane</keyword>
<keyword evidence="7 16" id="KW-0812">Transmembrane</keyword>
<geneLocation type="mitochondrion" evidence="17"/>
<name>R4IVG9_9MYRI</name>
<keyword evidence="6" id="KW-0679">Respiratory chain</keyword>
<dbReference type="EC" id="7.1.1.2" evidence="3"/>
<gene>
    <name evidence="17" type="primary">ND6</name>
</gene>
<evidence type="ECO:0000256" key="1">
    <source>
        <dbReference type="ARBA" id="ARBA00004225"/>
    </source>
</evidence>
<dbReference type="PANTHER" id="PTHR11435">
    <property type="entry name" value="NADH UBIQUINONE OXIDOREDUCTASE SUBUNIT ND6"/>
    <property type="match status" value="1"/>
</dbReference>
<feature type="transmembrane region" description="Helical" evidence="16">
    <location>
        <begin position="119"/>
        <end position="144"/>
    </location>
</feature>
<feature type="transmembrane region" description="Helical" evidence="16">
    <location>
        <begin position="80"/>
        <end position="99"/>
    </location>
</feature>
<evidence type="ECO:0000256" key="13">
    <source>
        <dbReference type="ARBA" id="ARBA00023136"/>
    </source>
</evidence>
<dbReference type="EMBL" id="KC200076">
    <property type="protein sequence ID" value="AGC94485.1"/>
    <property type="molecule type" value="Genomic_DNA"/>
</dbReference>
<comment type="subcellular location">
    <subcellularLocation>
        <location evidence="1">Mitochondrion membrane</location>
        <topology evidence="1">Multi-pass membrane protein</topology>
    </subcellularLocation>
</comment>
<accession>R4IVG9</accession>
<evidence type="ECO:0000256" key="12">
    <source>
        <dbReference type="ARBA" id="ARBA00023128"/>
    </source>
</evidence>
<comment type="catalytic activity">
    <reaction evidence="15">
        <text>a ubiquinone + NADH + 5 H(+)(in) = a ubiquinol + NAD(+) + 4 H(+)(out)</text>
        <dbReference type="Rhea" id="RHEA:29091"/>
        <dbReference type="Rhea" id="RHEA-COMP:9565"/>
        <dbReference type="Rhea" id="RHEA-COMP:9566"/>
        <dbReference type="ChEBI" id="CHEBI:15378"/>
        <dbReference type="ChEBI" id="CHEBI:16389"/>
        <dbReference type="ChEBI" id="CHEBI:17976"/>
        <dbReference type="ChEBI" id="CHEBI:57540"/>
        <dbReference type="ChEBI" id="CHEBI:57945"/>
        <dbReference type="EC" id="7.1.1.2"/>
    </reaction>
</comment>
<evidence type="ECO:0000256" key="11">
    <source>
        <dbReference type="ARBA" id="ARBA00023027"/>
    </source>
</evidence>
<dbReference type="AlphaFoldDB" id="R4IVG9"/>
<evidence type="ECO:0000256" key="9">
    <source>
        <dbReference type="ARBA" id="ARBA00022982"/>
    </source>
</evidence>
<feature type="transmembrane region" description="Helical" evidence="16">
    <location>
        <begin position="12"/>
        <end position="42"/>
    </location>
</feature>
<dbReference type="InterPro" id="IPR050269">
    <property type="entry name" value="ComplexI_Subunit6"/>
</dbReference>
<sequence length="155" mass="17686">MLTILIMLSIFVITMFLVTSNPLSFVIIIIIQTLCTALYTLILQNSPWMSYILFLIFLGGMLILFSYISSLASNETFNLLNLKLMSQTFLTFLMLYLLTPNPKMLKVDTNKMINLTELYNQNMSITLLLILYLMLALVIVTNLANIKMGPLRTLT</sequence>
<keyword evidence="10 16" id="KW-1133">Transmembrane helix</keyword>
<keyword evidence="12 17" id="KW-0496">Mitochondrion</keyword>
<proteinExistence type="inferred from homology"/>
<evidence type="ECO:0000313" key="17">
    <source>
        <dbReference type="EMBL" id="AGC94485.1"/>
    </source>
</evidence>
<evidence type="ECO:0000256" key="6">
    <source>
        <dbReference type="ARBA" id="ARBA00022660"/>
    </source>
</evidence>
<dbReference type="PANTHER" id="PTHR11435:SF1">
    <property type="entry name" value="NADH-UBIQUINONE OXIDOREDUCTASE CHAIN 6"/>
    <property type="match status" value="1"/>
</dbReference>
<dbReference type="GO" id="GO:0031966">
    <property type="term" value="C:mitochondrial membrane"/>
    <property type="evidence" value="ECO:0007669"/>
    <property type="project" value="UniProtKB-SubCell"/>
</dbReference>
<reference evidence="17" key="1">
    <citation type="journal article" date="2014" name="Mitochondrial DNA">
        <title>The complete mitochondrial genome of Scolopocryptops sp. (Chilopoda: Scolopendromorpha: Scolopocryptopidae).</title>
        <authorList>
            <person name="Gai Y."/>
            <person name="Ma H."/>
            <person name="Ma J."/>
            <person name="Li C."/>
            <person name="Yang Q."/>
        </authorList>
    </citation>
    <scope>NUCLEOTIDE SEQUENCE</scope>
</reference>
<comment type="similarity">
    <text evidence="2">Belongs to the complex I subunit 6 family.</text>
</comment>
<keyword evidence="9" id="KW-0249">Electron transport</keyword>
<evidence type="ECO:0000256" key="7">
    <source>
        <dbReference type="ARBA" id="ARBA00022692"/>
    </source>
</evidence>
<protein>
    <recommendedName>
        <fullName evidence="4">NADH-ubiquinone oxidoreductase chain 6</fullName>
        <ecNumber evidence="3">7.1.1.2</ecNumber>
    </recommendedName>
    <alternativeName>
        <fullName evidence="14">NADH dehydrogenase subunit 6</fullName>
    </alternativeName>
</protein>
<evidence type="ECO:0000256" key="16">
    <source>
        <dbReference type="SAM" id="Phobius"/>
    </source>
</evidence>
<keyword evidence="5" id="KW-0813">Transport</keyword>
<dbReference type="GO" id="GO:0008137">
    <property type="term" value="F:NADH dehydrogenase (ubiquinone) activity"/>
    <property type="evidence" value="ECO:0007669"/>
    <property type="project" value="UniProtKB-EC"/>
</dbReference>
<evidence type="ECO:0000256" key="15">
    <source>
        <dbReference type="ARBA" id="ARBA00049551"/>
    </source>
</evidence>